<evidence type="ECO:0000256" key="4">
    <source>
        <dbReference type="ARBA" id="ARBA00022737"/>
    </source>
</evidence>
<proteinExistence type="inferred from homology"/>
<dbReference type="PROSITE" id="PS50893">
    <property type="entry name" value="ABC_TRANSPORTER_2"/>
    <property type="match status" value="1"/>
</dbReference>
<evidence type="ECO:0000256" key="2">
    <source>
        <dbReference type="ARBA" id="ARBA00022490"/>
    </source>
</evidence>
<evidence type="ECO:0000256" key="12">
    <source>
        <dbReference type="ARBA" id="ARBA00023125"/>
    </source>
</evidence>
<dbReference type="GO" id="GO:0005524">
    <property type="term" value="F:ATP binding"/>
    <property type="evidence" value="ECO:0007669"/>
    <property type="project" value="UniProtKB-KW"/>
</dbReference>
<dbReference type="GO" id="GO:0004518">
    <property type="term" value="F:nuclease activity"/>
    <property type="evidence" value="ECO:0007669"/>
    <property type="project" value="UniProtKB-KW"/>
</dbReference>
<dbReference type="GO" id="GO:0008270">
    <property type="term" value="F:zinc ion binding"/>
    <property type="evidence" value="ECO:0007669"/>
    <property type="project" value="UniProtKB-KW"/>
</dbReference>
<dbReference type="Proteomes" id="UP000295633">
    <property type="component" value="Unassembled WGS sequence"/>
</dbReference>
<evidence type="ECO:0000256" key="5">
    <source>
        <dbReference type="ARBA" id="ARBA00022741"/>
    </source>
</evidence>
<dbReference type="PROSITE" id="PS00211">
    <property type="entry name" value="ABC_TRANSPORTER_1"/>
    <property type="match status" value="2"/>
</dbReference>
<dbReference type="InterPro" id="IPR003439">
    <property type="entry name" value="ABC_transporter-like_ATP-bd"/>
</dbReference>
<sequence length="848" mass="90216">MLETPRRDADAFVRVRGAHENNLRNVDVDVPRDAIVAFTGVSGSGKSSLAFGTIFTEAQRRYLESVAPYARRLIQQGHDPHVDSITGLPPAVALQQRRGAPSSRSSVGTVTTLSNSLRMLFSRAGTFPTGFTTRLDSDAFSPNTAAGACPECHGVGVAHTVTEDTLVPDPSLSIRDGAIAAWPGAWQAKNLRDITIALGYDVDRPWRELDQADRDWLLFTEEQPVVQITPQRDRVAKPYNGTFWSAKKFVFHTLADSQSASMRNRVLGFVRTGVCPLCGGTGLRREALAVTFAGHSIAELNALPIRELAEVLRPTTQIRDAAPALPTTASGERTDVAVAITTDLVARIQVLLDLGLGYLGLGRVTTTLSPGEMQRLRLATQLRSGLFGVIYVLDEPSAGLHPDDAAPLLDVLEQLRASGNSVFVVEHNMDVVRRADWIVDVGPGAGEAGGAVLYSGEVEGLAAVAESATRPFLFPGADASVRRERREATGILSLQGVSLHNLDGLDVAFPLGVFTAVTGVSGSGKSTLVSRVLREVVDRHLRGDAVDDADADGRGDADEPSERIAEATLPAASIDTLRVGAVTGLGAVDRLVRVDQKPIGRTPRSNLATYTGLFDAVRAVFAATDLARERGYTPGRFSFNVAGGRCETCLGEGYVTVELLFLPGSYGRCPTCHGARYNPETLEVTYEGKTVADVLAMTVDEAATFLAGVPAASRSLRTLQDVGLGYLRLGQPATELSGGEAQRIKLATELQRARRGHTLYLLDEPTTGLHPADVRRLLAQLHALVDAGDTVVVVEHDMDVVASADWVIDLGPSGGDAGGRVVAEGTPEAVAAEPDSRTAPHLARRLGG</sequence>
<keyword evidence="12" id="KW-0238">DNA-binding</keyword>
<evidence type="ECO:0000256" key="3">
    <source>
        <dbReference type="ARBA" id="ARBA00022723"/>
    </source>
</evidence>
<dbReference type="InterPro" id="IPR017871">
    <property type="entry name" value="ABC_transporter-like_CS"/>
</dbReference>
<reference evidence="19 20" key="1">
    <citation type="submission" date="2019-03" db="EMBL/GenBank/DDBJ databases">
        <title>Genome Sequencing and Assembly of Various Microbes Isolated from Partially Reclaimed Soil and Acid Mine Drainage (AMD) Site.</title>
        <authorList>
            <person name="Steinbock B."/>
            <person name="Bechtold R."/>
            <person name="Sevigny J.L."/>
            <person name="Thomas D."/>
            <person name="Cuthill L.R."/>
            <person name="Aveiro Johannsen E.J."/>
            <person name="Thomas K."/>
            <person name="Ghosh A."/>
        </authorList>
    </citation>
    <scope>NUCLEOTIDE SEQUENCE [LARGE SCALE GENOMIC DNA]</scope>
    <source>
        <strain evidence="19 20">F-B2</strain>
    </source>
</reference>
<dbReference type="InterPro" id="IPR041552">
    <property type="entry name" value="UvrA_DNA-bd"/>
</dbReference>
<keyword evidence="6" id="KW-0227">DNA damage</keyword>
<keyword evidence="11" id="KW-0267">Excision nuclease</keyword>
<keyword evidence="8" id="KW-0863">Zinc-finger</keyword>
<keyword evidence="3" id="KW-0479">Metal-binding</keyword>
<evidence type="ECO:0000256" key="16">
    <source>
        <dbReference type="ARBA" id="ARBA00042156"/>
    </source>
</evidence>
<accession>A0A4R5YQI2</accession>
<evidence type="ECO:0000256" key="15">
    <source>
        <dbReference type="ARBA" id="ARBA00039316"/>
    </source>
</evidence>
<gene>
    <name evidence="19" type="ORF">E2R54_04650</name>
</gene>
<dbReference type="InterPro" id="IPR027417">
    <property type="entry name" value="P-loop_NTPase"/>
</dbReference>
<protein>
    <recommendedName>
        <fullName evidence="15">UvrABC system protein A</fullName>
    </recommendedName>
    <alternativeName>
        <fullName evidence="16">Excinuclease ABC subunit A</fullName>
    </alternativeName>
</protein>
<evidence type="ECO:0000256" key="1">
    <source>
        <dbReference type="ARBA" id="ARBA00004496"/>
    </source>
</evidence>
<dbReference type="AlphaFoldDB" id="A0A4R5YQI2"/>
<dbReference type="Pfam" id="PF17755">
    <property type="entry name" value="UvrA_DNA-bind"/>
    <property type="match status" value="1"/>
</dbReference>
<evidence type="ECO:0000256" key="11">
    <source>
        <dbReference type="ARBA" id="ARBA00022881"/>
    </source>
</evidence>
<evidence type="ECO:0000256" key="8">
    <source>
        <dbReference type="ARBA" id="ARBA00022771"/>
    </source>
</evidence>
<dbReference type="Gene3D" id="1.10.8.280">
    <property type="entry name" value="ABC transporter ATPase domain-like"/>
    <property type="match status" value="1"/>
</dbReference>
<dbReference type="Gene3D" id="3.40.50.300">
    <property type="entry name" value="P-loop containing nucleotide triphosphate hydrolases"/>
    <property type="match status" value="2"/>
</dbReference>
<feature type="region of interest" description="Disordered" evidence="17">
    <location>
        <begin position="829"/>
        <end position="848"/>
    </location>
</feature>
<organism evidence="19 20">
    <name type="scientific">Microbacterium oleivorans</name>
    <dbReference type="NCBI Taxonomy" id="273677"/>
    <lineage>
        <taxon>Bacteria</taxon>
        <taxon>Bacillati</taxon>
        <taxon>Actinomycetota</taxon>
        <taxon>Actinomycetes</taxon>
        <taxon>Micrococcales</taxon>
        <taxon>Microbacteriaceae</taxon>
        <taxon>Microbacterium</taxon>
    </lineage>
</organism>
<comment type="similarity">
    <text evidence="14">Belongs to the ABC transporter superfamily. UvrA family.</text>
</comment>
<keyword evidence="9" id="KW-0862">Zinc</keyword>
<evidence type="ECO:0000259" key="18">
    <source>
        <dbReference type="PROSITE" id="PS50893"/>
    </source>
</evidence>
<dbReference type="Gene3D" id="1.20.1580.10">
    <property type="entry name" value="ABC transporter ATPase like domain"/>
    <property type="match status" value="2"/>
</dbReference>
<feature type="domain" description="ABC transporter" evidence="18">
    <location>
        <begin position="481"/>
        <end position="843"/>
    </location>
</feature>
<evidence type="ECO:0000256" key="13">
    <source>
        <dbReference type="ARBA" id="ARBA00023204"/>
    </source>
</evidence>
<evidence type="ECO:0000313" key="19">
    <source>
        <dbReference type="EMBL" id="TDL45740.1"/>
    </source>
</evidence>
<comment type="subcellular location">
    <subcellularLocation>
        <location evidence="1">Cytoplasm</location>
    </subcellularLocation>
</comment>
<dbReference type="PANTHER" id="PTHR43152">
    <property type="entry name" value="UVRABC SYSTEM PROTEIN A"/>
    <property type="match status" value="1"/>
</dbReference>
<keyword evidence="13" id="KW-0234">DNA repair</keyword>
<keyword evidence="5" id="KW-0547">Nucleotide-binding</keyword>
<dbReference type="RefSeq" id="WP_133398869.1">
    <property type="nucleotide sequence ID" value="NZ_SMZX01000001.1"/>
</dbReference>
<keyword evidence="2" id="KW-0963">Cytoplasm</keyword>
<evidence type="ECO:0000256" key="6">
    <source>
        <dbReference type="ARBA" id="ARBA00022763"/>
    </source>
</evidence>
<dbReference type="GO" id="GO:0016887">
    <property type="term" value="F:ATP hydrolysis activity"/>
    <property type="evidence" value="ECO:0007669"/>
    <property type="project" value="InterPro"/>
</dbReference>
<dbReference type="SMART" id="SM00382">
    <property type="entry name" value="AAA"/>
    <property type="match status" value="2"/>
</dbReference>
<keyword evidence="7" id="KW-0228">DNA excision</keyword>
<evidence type="ECO:0000256" key="14">
    <source>
        <dbReference type="ARBA" id="ARBA00038000"/>
    </source>
</evidence>
<dbReference type="InterPro" id="IPR003593">
    <property type="entry name" value="AAA+_ATPase"/>
</dbReference>
<name>A0A4R5YQI2_9MICO</name>
<evidence type="ECO:0000256" key="7">
    <source>
        <dbReference type="ARBA" id="ARBA00022769"/>
    </source>
</evidence>
<dbReference type="SUPFAM" id="SSF52540">
    <property type="entry name" value="P-loop containing nucleoside triphosphate hydrolases"/>
    <property type="match status" value="2"/>
</dbReference>
<dbReference type="PANTHER" id="PTHR43152:SF1">
    <property type="entry name" value="UVRA PROTEIN"/>
    <property type="match status" value="1"/>
</dbReference>
<evidence type="ECO:0000256" key="17">
    <source>
        <dbReference type="SAM" id="MobiDB-lite"/>
    </source>
</evidence>
<dbReference type="STRING" id="273677.BW34_01567"/>
<keyword evidence="4" id="KW-0677">Repeat</keyword>
<evidence type="ECO:0000256" key="9">
    <source>
        <dbReference type="ARBA" id="ARBA00022833"/>
    </source>
</evidence>
<comment type="caution">
    <text evidence="19">The sequence shown here is derived from an EMBL/GenBank/DDBJ whole genome shotgun (WGS) entry which is preliminary data.</text>
</comment>
<keyword evidence="10" id="KW-0067">ATP-binding</keyword>
<evidence type="ECO:0000256" key="10">
    <source>
        <dbReference type="ARBA" id="ARBA00022840"/>
    </source>
</evidence>
<dbReference type="GO" id="GO:0005737">
    <property type="term" value="C:cytoplasm"/>
    <property type="evidence" value="ECO:0007669"/>
    <property type="project" value="UniProtKB-SubCell"/>
</dbReference>
<evidence type="ECO:0000313" key="20">
    <source>
        <dbReference type="Proteomes" id="UP000295633"/>
    </source>
</evidence>
<dbReference type="GO" id="GO:0006281">
    <property type="term" value="P:DNA repair"/>
    <property type="evidence" value="ECO:0007669"/>
    <property type="project" value="UniProtKB-KW"/>
</dbReference>
<dbReference type="EMBL" id="SMZX01000001">
    <property type="protein sequence ID" value="TDL45740.1"/>
    <property type="molecule type" value="Genomic_DNA"/>
</dbReference>
<dbReference type="GO" id="GO:0003677">
    <property type="term" value="F:DNA binding"/>
    <property type="evidence" value="ECO:0007669"/>
    <property type="project" value="UniProtKB-KW"/>
</dbReference>